<dbReference type="PANTHER" id="PTHR33376:SF7">
    <property type="entry name" value="C4-DICARBOXYLATE-BINDING PROTEIN DCTB"/>
    <property type="match status" value="1"/>
</dbReference>
<dbReference type="InterPro" id="IPR018389">
    <property type="entry name" value="DctP_fam"/>
</dbReference>
<accession>A0ABT7ZFC7</accession>
<dbReference type="RefSeq" id="WP_290214128.1">
    <property type="nucleotide sequence ID" value="NZ_JASDCQ010000001.1"/>
</dbReference>
<name>A0ABT7ZFC7_9BACL</name>
<dbReference type="PROSITE" id="PS51257">
    <property type="entry name" value="PROKAR_LIPOPROTEIN"/>
    <property type="match status" value="1"/>
</dbReference>
<keyword evidence="3 4" id="KW-0732">Signal</keyword>
<evidence type="ECO:0000256" key="1">
    <source>
        <dbReference type="ARBA" id="ARBA00009023"/>
    </source>
</evidence>
<evidence type="ECO:0000313" key="5">
    <source>
        <dbReference type="EMBL" id="MDN3425858.1"/>
    </source>
</evidence>
<dbReference type="CDD" id="cd13676">
    <property type="entry name" value="PBP2_TRAP_DctP2_like"/>
    <property type="match status" value="1"/>
</dbReference>
<protein>
    <submittedName>
        <fullName evidence="5">DctP family TRAP transporter solute-binding subunit</fullName>
    </submittedName>
</protein>
<dbReference type="PIRSF" id="PIRSF006470">
    <property type="entry name" value="DctB"/>
    <property type="match status" value="1"/>
</dbReference>
<evidence type="ECO:0000256" key="2">
    <source>
        <dbReference type="ARBA" id="ARBA00022448"/>
    </source>
</evidence>
<gene>
    <name evidence="5" type="ORF">QMA01_01030</name>
</gene>
<evidence type="ECO:0000256" key="4">
    <source>
        <dbReference type="SAM" id="SignalP"/>
    </source>
</evidence>
<dbReference type="InterPro" id="IPR004682">
    <property type="entry name" value="TRAP_DctP"/>
</dbReference>
<comment type="similarity">
    <text evidence="1">Belongs to the bacterial solute-binding protein 7 family.</text>
</comment>
<dbReference type="InterPro" id="IPR038404">
    <property type="entry name" value="TRAP_DctP_sf"/>
</dbReference>
<organism evidence="5 6">
    <name type="scientific">Planococcus notacanthi</name>
    <dbReference type="NCBI Taxonomy" id="3035188"/>
    <lineage>
        <taxon>Bacteria</taxon>
        <taxon>Bacillati</taxon>
        <taxon>Bacillota</taxon>
        <taxon>Bacilli</taxon>
        <taxon>Bacillales</taxon>
        <taxon>Caryophanaceae</taxon>
        <taxon>Planococcus</taxon>
    </lineage>
</organism>
<comment type="caution">
    <text evidence="5">The sequence shown here is derived from an EMBL/GenBank/DDBJ whole genome shotgun (WGS) entry which is preliminary data.</text>
</comment>
<dbReference type="PANTHER" id="PTHR33376">
    <property type="match status" value="1"/>
</dbReference>
<dbReference type="NCBIfam" id="TIGR00787">
    <property type="entry name" value="dctP"/>
    <property type="match status" value="1"/>
</dbReference>
<evidence type="ECO:0000256" key="3">
    <source>
        <dbReference type="ARBA" id="ARBA00022729"/>
    </source>
</evidence>
<dbReference type="NCBIfam" id="NF037995">
    <property type="entry name" value="TRAP_S1"/>
    <property type="match status" value="1"/>
</dbReference>
<dbReference type="Gene3D" id="3.40.190.170">
    <property type="entry name" value="Bacterial extracellular solute-binding protein, family 7"/>
    <property type="match status" value="1"/>
</dbReference>
<reference evidence="5 6" key="1">
    <citation type="submission" date="2023-03" db="EMBL/GenBank/DDBJ databases">
        <authorList>
            <person name="Uniacke-Lowe S."/>
            <person name="Ross P."/>
            <person name="Hill C."/>
        </authorList>
    </citation>
    <scope>NUCLEOTIDE SEQUENCE [LARGE SCALE GENOMIC DNA]</scope>
    <source>
        <strain evidence="5 6">APC 4016</strain>
    </source>
</reference>
<evidence type="ECO:0000313" key="6">
    <source>
        <dbReference type="Proteomes" id="UP001225873"/>
    </source>
</evidence>
<keyword evidence="6" id="KW-1185">Reference proteome</keyword>
<feature type="chain" id="PRO_5045644569" evidence="4">
    <location>
        <begin position="23"/>
        <end position="365"/>
    </location>
</feature>
<keyword evidence="2" id="KW-0813">Transport</keyword>
<feature type="signal peptide" evidence="4">
    <location>
        <begin position="1"/>
        <end position="22"/>
    </location>
</feature>
<dbReference type="EMBL" id="JASDCQ010000001">
    <property type="protein sequence ID" value="MDN3425858.1"/>
    <property type="molecule type" value="Genomic_DNA"/>
</dbReference>
<dbReference type="Proteomes" id="UP001225873">
    <property type="component" value="Unassembled WGS sequence"/>
</dbReference>
<proteinExistence type="inferred from homology"/>
<sequence>MKKLIGFALILLVLLAACGRPADQSTSTEQEGEQETYTIRIAYLVPEEHSAHIQSLKFKEKLEEESDGRLIVELYPNGQLYGSDREAIEAVQLGNLEMTIPAVAPLASFNEKFLVFDLPFLFNDYDAAYTALDGELGQELLDSLEQNDLKGLVFGENGFRHVSNNDKPIQSPEDMEGLKLRTLENPLHTDTFKAFGANASPFAFGELYTALQQGTYDAMECPISLYYTNKFYEVQDYLTLTGHVYAAAILLANNDFYTSLPEDLQQLVMEASEEFKDEQRALAQQQDVEFLEQLKAEGMQVNDLTAEKRDEFRQAAQSVYEKYESQIGKDLIDRALAANEYKRVATRERSLVFLISSKPVKRESY</sequence>
<dbReference type="Pfam" id="PF03480">
    <property type="entry name" value="DctP"/>
    <property type="match status" value="1"/>
</dbReference>